<name>A0A0N4Z1V3_PARTI</name>
<organism evidence="2 3">
    <name type="scientific">Parastrongyloides trichosuri</name>
    <name type="common">Possum-specific nematode worm</name>
    <dbReference type="NCBI Taxonomy" id="131310"/>
    <lineage>
        <taxon>Eukaryota</taxon>
        <taxon>Metazoa</taxon>
        <taxon>Ecdysozoa</taxon>
        <taxon>Nematoda</taxon>
        <taxon>Chromadorea</taxon>
        <taxon>Rhabditida</taxon>
        <taxon>Tylenchina</taxon>
        <taxon>Panagrolaimomorpha</taxon>
        <taxon>Strongyloidoidea</taxon>
        <taxon>Strongyloididae</taxon>
        <taxon>Parastrongyloides</taxon>
    </lineage>
</organism>
<sequence length="435" mass="50465">MRRLQGKKGKRNSQLEVNTIPSLGVGEIKDESSEGCRVTYSQFMANGKPAKTKEDKYRDEPICRVKITLKNYTDNKKVMNEILERSDYVIRSYLKKNYLSLNDNDMLDSYKEKMTSTRSSNSSSGGKRSNENSSYGTTSTSTTSSTTGQSIETAYYNDGNKEAMNGIKKIQKSKYSNYFIGLLTAEEAEKKTKKTNTFHIYCRILDEKCCSGKDNGWLQIYIVYKNLTDNYIHIPVVNKMTKHGDDGLSFYNFNNCEKYFKTYDELMDFFQEVVKDRPSILMAKYGKTQDKGCIPKINKNATNLKTDEPSFYNYYIGVKHQAESEGYLRGPLDFKLYHRLMDDRECLTCFDPAPQLFILYQCHSGQILHIPIVVRERNGFNREYAIYKFDGISPIFDNLNCITTFIFKSILDFKRYSRRKIGVRCNKKETERENN</sequence>
<evidence type="ECO:0000313" key="2">
    <source>
        <dbReference type="Proteomes" id="UP000038045"/>
    </source>
</evidence>
<feature type="compositionally biased region" description="Low complexity" evidence="1">
    <location>
        <begin position="116"/>
        <end position="148"/>
    </location>
</feature>
<evidence type="ECO:0000313" key="3">
    <source>
        <dbReference type="WBParaSite" id="PTRK_0000084900.1"/>
    </source>
</evidence>
<evidence type="ECO:0000256" key="1">
    <source>
        <dbReference type="SAM" id="MobiDB-lite"/>
    </source>
</evidence>
<proteinExistence type="predicted"/>
<accession>A0A0N4Z1V3</accession>
<dbReference type="Proteomes" id="UP000038045">
    <property type="component" value="Unplaced"/>
</dbReference>
<feature type="region of interest" description="Disordered" evidence="1">
    <location>
        <begin position="112"/>
        <end position="148"/>
    </location>
</feature>
<dbReference type="PANTHER" id="PTHR31128">
    <property type="entry name" value="PROTEIN CBR-CLEC-135-RELATED"/>
    <property type="match status" value="1"/>
</dbReference>
<reference evidence="3" key="1">
    <citation type="submission" date="2017-02" db="UniProtKB">
        <authorList>
            <consortium name="WormBaseParasite"/>
        </authorList>
    </citation>
    <scope>IDENTIFICATION</scope>
</reference>
<dbReference type="WBParaSite" id="PTRK_0000084900.1">
    <property type="protein sequence ID" value="PTRK_0000084900.1"/>
    <property type="gene ID" value="PTRK_0000084900"/>
</dbReference>
<protein>
    <submittedName>
        <fullName evidence="3">SH2 domain-containing protein</fullName>
    </submittedName>
</protein>
<dbReference type="AlphaFoldDB" id="A0A0N4Z1V3"/>
<keyword evidence="2" id="KW-1185">Reference proteome</keyword>